<evidence type="ECO:0000259" key="3">
    <source>
        <dbReference type="Pfam" id="PF02470"/>
    </source>
</evidence>
<keyword evidence="2" id="KW-1133">Transmembrane helix</keyword>
<dbReference type="InterPro" id="IPR003399">
    <property type="entry name" value="Mce/MlaD"/>
</dbReference>
<comment type="caution">
    <text evidence="4">The sequence shown here is derived from an EMBL/GenBank/DDBJ whole genome shotgun (WGS) entry which is preliminary data.</text>
</comment>
<gene>
    <name evidence="4" type="ORF">CFH83_04705</name>
</gene>
<reference evidence="4 5" key="1">
    <citation type="journal article" date="2017" name="Front. Microbiol.">
        <title>Comparative Genomic Analysis of the Class Epsilonproteobacteria and Proposed Reclassification to Epsilonbacteraeota (phyl. nov.).</title>
        <authorList>
            <person name="Waite D.W."/>
            <person name="Vanwonterghem I."/>
            <person name="Rinke C."/>
            <person name="Parks D.H."/>
            <person name="Zhang Y."/>
            <person name="Takai K."/>
            <person name="Sievert S.M."/>
            <person name="Simon J."/>
            <person name="Campbell B.J."/>
            <person name="Hanson T.E."/>
            <person name="Woyke T."/>
            <person name="Klotz M.G."/>
            <person name="Hugenholtz P."/>
        </authorList>
    </citation>
    <scope>NUCLEOTIDE SEQUENCE [LARGE SCALE GENOMIC DNA]</scope>
    <source>
        <strain evidence="4">UBA12443</strain>
    </source>
</reference>
<protein>
    <recommendedName>
        <fullName evidence="3">Mce/MlaD domain-containing protein</fullName>
    </recommendedName>
</protein>
<keyword evidence="2" id="KW-0812">Transmembrane</keyword>
<dbReference type="EMBL" id="DLUI01000069">
    <property type="protein sequence ID" value="DAB38690.1"/>
    <property type="molecule type" value="Genomic_DNA"/>
</dbReference>
<dbReference type="PANTHER" id="PTHR36698">
    <property type="entry name" value="BLL5892 PROTEIN"/>
    <property type="match status" value="1"/>
</dbReference>
<evidence type="ECO:0000313" key="5">
    <source>
        <dbReference type="Proteomes" id="UP000228859"/>
    </source>
</evidence>
<dbReference type="Pfam" id="PF02470">
    <property type="entry name" value="MlaD"/>
    <property type="match status" value="1"/>
</dbReference>
<accession>A0A2D3WI04</accession>
<feature type="region of interest" description="Disordered" evidence="1">
    <location>
        <begin position="298"/>
        <end position="318"/>
    </location>
</feature>
<dbReference type="AlphaFoldDB" id="A0A2D3WI04"/>
<name>A0A2D3WI04_9BACT</name>
<organism evidence="4 5">
    <name type="scientific">Sulfuricurvum kujiense</name>
    <dbReference type="NCBI Taxonomy" id="148813"/>
    <lineage>
        <taxon>Bacteria</taxon>
        <taxon>Pseudomonadati</taxon>
        <taxon>Campylobacterota</taxon>
        <taxon>Epsilonproteobacteria</taxon>
        <taxon>Campylobacterales</taxon>
        <taxon>Sulfurimonadaceae</taxon>
        <taxon>Sulfuricurvum</taxon>
    </lineage>
</organism>
<keyword evidence="2" id="KW-0472">Membrane</keyword>
<evidence type="ECO:0000256" key="2">
    <source>
        <dbReference type="SAM" id="Phobius"/>
    </source>
</evidence>
<feature type="transmembrane region" description="Helical" evidence="2">
    <location>
        <begin position="6"/>
        <end position="28"/>
    </location>
</feature>
<proteinExistence type="predicted"/>
<sequence>MESRVNYTAMGVFIVLFTVALVAFAFWLGKYNQDERLYSRYKVFITESVSGLAPEAAVKFHGVDVGKVESIRINPHNSEEVELTLKIKKETPIKTDSNALLKFYGITGLAFIEIAGGSRHAPLLSNGNGTIPTIPSSPSLITRLDESLSDVASKLSLTLDRADRLFSDKNVENVAQSLEHLRSLTAQIDGYQGEIKALLAQSSTLEHNASKSLQAMGDAAISVKTASGNFNTLVQTKIAKTLESLEATSKESHTLIKKLEANVDRGDYDIAPASSELTTLLEQTRSLTNEMEMTLRSLRESPSDLLFKKSTPKPGPGE</sequence>
<evidence type="ECO:0000256" key="1">
    <source>
        <dbReference type="SAM" id="MobiDB-lite"/>
    </source>
</evidence>
<dbReference type="Proteomes" id="UP000228859">
    <property type="component" value="Unassembled WGS sequence"/>
</dbReference>
<dbReference type="RefSeq" id="WP_294894523.1">
    <property type="nucleotide sequence ID" value="NZ_DLUI01000069.1"/>
</dbReference>
<evidence type="ECO:0000313" key="4">
    <source>
        <dbReference type="EMBL" id="DAB38690.1"/>
    </source>
</evidence>
<dbReference type="PANTHER" id="PTHR36698:SF2">
    <property type="entry name" value="MCE_MLAD DOMAIN-CONTAINING PROTEIN"/>
    <property type="match status" value="1"/>
</dbReference>
<feature type="domain" description="Mce/MlaD" evidence="3">
    <location>
        <begin position="46"/>
        <end position="116"/>
    </location>
</feature>